<dbReference type="PANTHER" id="PTHR11461:SF211">
    <property type="entry name" value="GH10112P-RELATED"/>
    <property type="match status" value="1"/>
</dbReference>
<organism evidence="5 6">
    <name type="scientific">Caerostris darwini</name>
    <dbReference type="NCBI Taxonomy" id="1538125"/>
    <lineage>
        <taxon>Eukaryota</taxon>
        <taxon>Metazoa</taxon>
        <taxon>Ecdysozoa</taxon>
        <taxon>Arthropoda</taxon>
        <taxon>Chelicerata</taxon>
        <taxon>Arachnida</taxon>
        <taxon>Araneae</taxon>
        <taxon>Araneomorphae</taxon>
        <taxon>Entelegynae</taxon>
        <taxon>Araneoidea</taxon>
        <taxon>Araneidae</taxon>
        <taxon>Caerostris</taxon>
    </lineage>
</organism>
<evidence type="ECO:0000313" key="5">
    <source>
        <dbReference type="EMBL" id="GIY78108.1"/>
    </source>
</evidence>
<name>A0AAV4W918_9ARAC</name>
<dbReference type="Gene3D" id="3.30.497.10">
    <property type="entry name" value="Antithrombin, subunit I, domain 2"/>
    <property type="match status" value="1"/>
</dbReference>
<dbReference type="GO" id="GO:0004867">
    <property type="term" value="F:serine-type endopeptidase inhibitor activity"/>
    <property type="evidence" value="ECO:0007669"/>
    <property type="project" value="UniProtKB-KW"/>
</dbReference>
<sequence>MAFKGSKIALANASNHVGIHLYKLLAQDRKNVFFSPFSISTALAMLYCGAQKETAKEMRNVLGYEIANIKDDKLKSAFQKILNGLENNPNSYTLASANSVLSDKEFSVKKEYKSVLEKSFNAFFQEVDFKNENEKAIHLVNE</sequence>
<keyword evidence="2" id="KW-0646">Protease inhibitor</keyword>
<reference evidence="5 6" key="1">
    <citation type="submission" date="2021-06" db="EMBL/GenBank/DDBJ databases">
        <title>Caerostris darwini draft genome.</title>
        <authorList>
            <person name="Kono N."/>
            <person name="Arakawa K."/>
        </authorList>
    </citation>
    <scope>NUCLEOTIDE SEQUENCE [LARGE SCALE GENOMIC DNA]</scope>
</reference>
<comment type="similarity">
    <text evidence="1">Belongs to the serpin family.</text>
</comment>
<feature type="domain" description="Serpin" evidence="4">
    <location>
        <begin position="13"/>
        <end position="141"/>
    </location>
</feature>
<dbReference type="EMBL" id="BPLQ01014202">
    <property type="protein sequence ID" value="GIY78108.1"/>
    <property type="molecule type" value="Genomic_DNA"/>
</dbReference>
<accession>A0AAV4W918</accession>
<dbReference type="AlphaFoldDB" id="A0AAV4W918"/>
<dbReference type="PANTHER" id="PTHR11461">
    <property type="entry name" value="SERINE PROTEASE INHIBITOR, SERPIN"/>
    <property type="match status" value="1"/>
</dbReference>
<dbReference type="SUPFAM" id="SSF56574">
    <property type="entry name" value="Serpins"/>
    <property type="match status" value="1"/>
</dbReference>
<protein>
    <submittedName>
        <fullName evidence="5">Serpin-like protein TK1782</fullName>
    </submittedName>
</protein>
<evidence type="ECO:0000313" key="6">
    <source>
        <dbReference type="Proteomes" id="UP001054837"/>
    </source>
</evidence>
<comment type="caution">
    <text evidence="5">The sequence shown here is derived from an EMBL/GenBank/DDBJ whole genome shotgun (WGS) entry which is preliminary data.</text>
</comment>
<evidence type="ECO:0000259" key="4">
    <source>
        <dbReference type="Pfam" id="PF00079"/>
    </source>
</evidence>
<dbReference type="GO" id="GO:0005615">
    <property type="term" value="C:extracellular space"/>
    <property type="evidence" value="ECO:0007669"/>
    <property type="project" value="InterPro"/>
</dbReference>
<evidence type="ECO:0000256" key="2">
    <source>
        <dbReference type="ARBA" id="ARBA00022690"/>
    </source>
</evidence>
<evidence type="ECO:0000256" key="3">
    <source>
        <dbReference type="ARBA" id="ARBA00022900"/>
    </source>
</evidence>
<dbReference type="InterPro" id="IPR023796">
    <property type="entry name" value="Serpin_dom"/>
</dbReference>
<keyword evidence="6" id="KW-1185">Reference proteome</keyword>
<dbReference type="Proteomes" id="UP001054837">
    <property type="component" value="Unassembled WGS sequence"/>
</dbReference>
<keyword evidence="3" id="KW-0722">Serine protease inhibitor</keyword>
<proteinExistence type="inferred from homology"/>
<evidence type="ECO:0000256" key="1">
    <source>
        <dbReference type="ARBA" id="ARBA00009500"/>
    </source>
</evidence>
<dbReference type="InterPro" id="IPR036186">
    <property type="entry name" value="Serpin_sf"/>
</dbReference>
<gene>
    <name evidence="5" type="primary">TK1782_1</name>
    <name evidence="5" type="ORF">CDAR_444522</name>
</gene>
<dbReference type="Pfam" id="PF00079">
    <property type="entry name" value="Serpin"/>
    <property type="match status" value="1"/>
</dbReference>
<dbReference type="InterPro" id="IPR000215">
    <property type="entry name" value="Serpin_fam"/>
</dbReference>
<dbReference type="InterPro" id="IPR042178">
    <property type="entry name" value="Serpin_sf_1"/>
</dbReference>